<protein>
    <submittedName>
        <fullName evidence="3">Uncharacterized protein</fullName>
    </submittedName>
</protein>
<reference evidence="3 4" key="1">
    <citation type="journal article" date="2018" name="Evol. Lett.">
        <title>Horizontal gene cluster transfer increased hallucinogenic mushroom diversity.</title>
        <authorList>
            <person name="Reynolds H.T."/>
            <person name="Vijayakumar V."/>
            <person name="Gluck-Thaler E."/>
            <person name="Korotkin H.B."/>
            <person name="Matheny P.B."/>
            <person name="Slot J.C."/>
        </authorList>
    </citation>
    <scope>NUCLEOTIDE SEQUENCE [LARGE SCALE GENOMIC DNA]</scope>
    <source>
        <strain evidence="3 4">2629</strain>
    </source>
</reference>
<feature type="compositionally biased region" description="Pro residues" evidence="1">
    <location>
        <begin position="172"/>
        <end position="189"/>
    </location>
</feature>
<dbReference type="InParanoid" id="A0A409YF17"/>
<proteinExistence type="predicted"/>
<dbReference type="STRING" id="181874.A0A409YF17"/>
<feature type="transmembrane region" description="Helical" evidence="2">
    <location>
        <begin position="542"/>
        <end position="568"/>
    </location>
</feature>
<feature type="transmembrane region" description="Helical" evidence="2">
    <location>
        <begin position="492"/>
        <end position="513"/>
    </location>
</feature>
<evidence type="ECO:0000313" key="3">
    <source>
        <dbReference type="EMBL" id="PPR01619.1"/>
    </source>
</evidence>
<name>A0A409YF17_9AGAR</name>
<gene>
    <name evidence="3" type="ORF">CVT24_005846</name>
</gene>
<organism evidence="3 4">
    <name type="scientific">Panaeolus cyanescens</name>
    <dbReference type="NCBI Taxonomy" id="181874"/>
    <lineage>
        <taxon>Eukaryota</taxon>
        <taxon>Fungi</taxon>
        <taxon>Dikarya</taxon>
        <taxon>Basidiomycota</taxon>
        <taxon>Agaricomycotina</taxon>
        <taxon>Agaricomycetes</taxon>
        <taxon>Agaricomycetidae</taxon>
        <taxon>Agaricales</taxon>
        <taxon>Agaricineae</taxon>
        <taxon>Galeropsidaceae</taxon>
        <taxon>Panaeolus</taxon>
    </lineage>
</organism>
<feature type="compositionally biased region" description="Basic and acidic residues" evidence="1">
    <location>
        <begin position="96"/>
        <end position="105"/>
    </location>
</feature>
<feature type="region of interest" description="Disordered" evidence="1">
    <location>
        <begin position="710"/>
        <end position="761"/>
    </location>
</feature>
<evidence type="ECO:0000256" key="1">
    <source>
        <dbReference type="SAM" id="MobiDB-lite"/>
    </source>
</evidence>
<sequence>MHRRPVNYERDGTYEPVDPFRSSLAFSVRMLFGRRMSGQRIGFRGVMDDGVGVDGEDEGVDLATFPALESEVQEVEEAVKEKEKRKSATPDSGKNSTHDQGHEASPKPSIINTPPPSLPEEIEREPVPLIPPSFVDRTTSLKSVSNPSTASSPSGVASRSHSPVHTRLSRPNIPPFPFVGPPTVLPTPVIPTQTPWAYEDDVPQLDPEMSPESEPKSRPGEPSSPVESLTQIYLSRRRSHPPSPSRPSGSGTAPLEMPEPISFPEPHTLRPQGVETVPGPSTSLPDIAPVTMPEKPPSVQSLPRVTTTGPGLEPIKLPHAHTLSPNHSSSNADDKDTGIPPQPNPTKLEPLIEPKKPNIPTTWQYVLAFFLDTVPRQVYLHLLLRLPYLYYSRVTHVFEDADMDVHDLKRGIFESARKEREWASVMKPVGGGGYELSPAGRAYQDVSDVWMKLVDSLIKEWETLNIISALLLTAILTVLQLDGAATDPIIRFSALVSMTCALVSLLFGCIYIIRFGTMRKVYKAAELAAEAQKVRIGIWWNVWVMLGMPAIWLGWSILSYLVCIMTFVWRTGAATDSDHQPSSDHRILAPRIVVSVILALGIIYLALILKTLRRYGSQMDKVWQIRIRDWVTHNGFSGITLNAQRDDDSERERRYYRSNPDLRRGVVAPPPIPRMPTFDIPRPEPMVIIQHDGPGYSGWSRGYGRPPSLRSFDLGPRPPTVVQMSTPPSLRPVATGTDESVGDNGGDEHSFSGPPDLHLAPEMESLDRLGGSLKQQDMEQSRGPTIYVTRLVDLSDDLARAVPPLDGDLQAMGLDYEQWKELYDSARSVFRTTSEVLVTNPDHAIHPFIKHLNDTLFNAKDGQVQLCEERGTELGGVEDVDLDVDDKSHSRSGAKRRFVLYYFSTAEGLPFDAARYEVRDVKDREQMALDRRRVDVVAAFEKTVTLGSRGGAENQMLGHDGGDDQGEDALDDGSLRRLFLFVWGSQEPGETAATDEHVEA</sequence>
<feature type="region of interest" description="Disordered" evidence="1">
    <location>
        <begin position="661"/>
        <end position="681"/>
    </location>
</feature>
<dbReference type="OrthoDB" id="3062801at2759"/>
<keyword evidence="4" id="KW-1185">Reference proteome</keyword>
<keyword evidence="2" id="KW-0472">Membrane</keyword>
<keyword evidence="2" id="KW-0812">Transmembrane</keyword>
<evidence type="ECO:0000256" key="2">
    <source>
        <dbReference type="SAM" id="Phobius"/>
    </source>
</evidence>
<feature type="compositionally biased region" description="Low complexity" evidence="1">
    <location>
        <begin position="143"/>
        <end position="154"/>
    </location>
</feature>
<feature type="transmembrane region" description="Helical" evidence="2">
    <location>
        <begin position="588"/>
        <end position="609"/>
    </location>
</feature>
<keyword evidence="2" id="KW-1133">Transmembrane helix</keyword>
<dbReference type="EMBL" id="NHTK01001231">
    <property type="protein sequence ID" value="PPR01619.1"/>
    <property type="molecule type" value="Genomic_DNA"/>
</dbReference>
<feature type="region of interest" description="Disordered" evidence="1">
    <location>
        <begin position="67"/>
        <end position="354"/>
    </location>
</feature>
<dbReference type="AlphaFoldDB" id="A0A409YF17"/>
<feature type="compositionally biased region" description="Polar residues" evidence="1">
    <location>
        <begin position="298"/>
        <end position="309"/>
    </location>
</feature>
<accession>A0A409YF17</accession>
<feature type="compositionally biased region" description="Basic and acidic residues" evidence="1">
    <location>
        <begin position="77"/>
        <end position="88"/>
    </location>
</feature>
<dbReference type="Proteomes" id="UP000284842">
    <property type="component" value="Unassembled WGS sequence"/>
</dbReference>
<comment type="caution">
    <text evidence="3">The sequence shown here is derived from an EMBL/GenBank/DDBJ whole genome shotgun (WGS) entry which is preliminary data.</text>
</comment>
<evidence type="ECO:0000313" key="4">
    <source>
        <dbReference type="Proteomes" id="UP000284842"/>
    </source>
</evidence>